<keyword evidence="2" id="KW-1185">Reference proteome</keyword>
<proteinExistence type="predicted"/>
<reference evidence="1 2" key="1">
    <citation type="submission" date="2019-08" db="EMBL/GenBank/DDBJ databases">
        <authorList>
            <person name="Peeters C."/>
        </authorList>
    </citation>
    <scope>NUCLEOTIDE SEQUENCE [LARGE SCALE GENOMIC DNA]</scope>
    <source>
        <strain evidence="1 2">LMG 31013</strain>
    </source>
</reference>
<dbReference type="EMBL" id="CABPRU010000003">
    <property type="protein sequence ID" value="VVD89613.1"/>
    <property type="molecule type" value="Genomic_DNA"/>
</dbReference>
<evidence type="ECO:0000313" key="2">
    <source>
        <dbReference type="Proteomes" id="UP000334380"/>
    </source>
</evidence>
<sequence length="290" mass="32753">MAKVVVGKSLKDTDVLWRYMSLDKFIDLVESHALYFAPLSTYGETDPFEGYMPKAATQALADISRKYRDQHLEAIEKLERELSGKVPQEIRHRLKADLQKLRVQAESHVPTMGALAKNISACTMVNCWFKGEHESEGMWNLYARNGVAVKTSVRSMRHALSNDDDQPVVHVGSVKYVDFSNPDLKPGDCVTEDGHLMGMIKRVAYEHEKEVRMYVARMRPSNCLDLLQPEPMRVSADVQAMIEAVVVSPFAGITIERSVRAVCRWSGINEGIVSRSNLLDNCEYLLDAYK</sequence>
<dbReference type="Proteomes" id="UP000334380">
    <property type="component" value="Unassembled WGS sequence"/>
</dbReference>
<evidence type="ECO:0008006" key="3">
    <source>
        <dbReference type="Google" id="ProtNLM"/>
    </source>
</evidence>
<dbReference type="AlphaFoldDB" id="A0A5E4TR38"/>
<gene>
    <name evidence="1" type="ORF">PTE31013_01560</name>
</gene>
<dbReference type="OrthoDB" id="8548541at2"/>
<evidence type="ECO:0000313" key="1">
    <source>
        <dbReference type="EMBL" id="VVD89613.1"/>
    </source>
</evidence>
<organism evidence="1 2">
    <name type="scientific">Pandoraea terrigena</name>
    <dbReference type="NCBI Taxonomy" id="2508292"/>
    <lineage>
        <taxon>Bacteria</taxon>
        <taxon>Pseudomonadati</taxon>
        <taxon>Pseudomonadota</taxon>
        <taxon>Betaproteobacteria</taxon>
        <taxon>Burkholderiales</taxon>
        <taxon>Burkholderiaceae</taxon>
        <taxon>Pandoraea</taxon>
    </lineage>
</organism>
<name>A0A5E4TR38_9BURK</name>
<protein>
    <recommendedName>
        <fullName evidence="3">DUF2971 domain-containing protein</fullName>
    </recommendedName>
</protein>
<dbReference type="RefSeq" id="WP_150612261.1">
    <property type="nucleotide sequence ID" value="NZ_CABPRU010000003.1"/>
</dbReference>
<accession>A0A5E4TR38</accession>